<evidence type="ECO:0000256" key="1">
    <source>
        <dbReference type="ARBA" id="ARBA00001623"/>
    </source>
</evidence>
<dbReference type="EC" id="3.1.2.6" evidence="7"/>
<evidence type="ECO:0000313" key="9">
    <source>
        <dbReference type="EMBL" id="RZO28364.1"/>
    </source>
</evidence>
<evidence type="ECO:0000256" key="4">
    <source>
        <dbReference type="ARBA" id="ARBA00022723"/>
    </source>
</evidence>
<dbReference type="GO" id="GO:0004416">
    <property type="term" value="F:hydroxyacylglutathione hydrolase activity"/>
    <property type="evidence" value="ECO:0007669"/>
    <property type="project" value="UniProtKB-UniRule"/>
</dbReference>
<dbReference type="SUPFAM" id="SSF56281">
    <property type="entry name" value="Metallo-hydrolase/oxidoreductase"/>
    <property type="match status" value="1"/>
</dbReference>
<keyword evidence="4 7" id="KW-0479">Metal-binding</keyword>
<proteinExistence type="inferred from homology"/>
<dbReference type="UniPathway" id="UPA00619">
    <property type="reaction ID" value="UER00676"/>
</dbReference>
<feature type="binding site" evidence="7">
    <location>
        <position position="55"/>
    </location>
    <ligand>
        <name>Zn(2+)</name>
        <dbReference type="ChEBI" id="CHEBI:29105"/>
        <label>1</label>
    </ligand>
</feature>
<feature type="binding site" evidence="7">
    <location>
        <position position="128"/>
    </location>
    <ligand>
        <name>Zn(2+)</name>
        <dbReference type="ChEBI" id="CHEBI:29105"/>
        <label>1</label>
    </ligand>
</feature>
<evidence type="ECO:0000256" key="3">
    <source>
        <dbReference type="ARBA" id="ARBA00006759"/>
    </source>
</evidence>
<dbReference type="PANTHER" id="PTHR43705:SF1">
    <property type="entry name" value="HYDROXYACYLGLUTATHIONE HYDROLASE GLOB"/>
    <property type="match status" value="1"/>
</dbReference>
<dbReference type="CDD" id="cd07723">
    <property type="entry name" value="hydroxyacylglutathione_hydrolase_MBL-fold"/>
    <property type="match status" value="1"/>
</dbReference>
<keyword evidence="5 7" id="KW-0378">Hydrolase</keyword>
<comment type="caution">
    <text evidence="9">The sequence shown here is derived from an EMBL/GenBank/DDBJ whole genome shotgun (WGS) entry which is preliminary data.</text>
</comment>
<dbReference type="SMART" id="SM00849">
    <property type="entry name" value="Lactamase_B"/>
    <property type="match status" value="1"/>
</dbReference>
<feature type="domain" description="Metallo-beta-lactamase" evidence="8">
    <location>
        <begin position="12"/>
        <end position="166"/>
    </location>
</feature>
<dbReference type="InterPro" id="IPR032282">
    <property type="entry name" value="HAGH_C"/>
</dbReference>
<evidence type="ECO:0000256" key="7">
    <source>
        <dbReference type="HAMAP-Rule" id="MF_01374"/>
    </source>
</evidence>
<dbReference type="NCBIfam" id="TIGR03413">
    <property type="entry name" value="GSH_gloB"/>
    <property type="match status" value="1"/>
</dbReference>
<dbReference type="AlphaFoldDB" id="A0A520N4E5"/>
<evidence type="ECO:0000256" key="2">
    <source>
        <dbReference type="ARBA" id="ARBA00004963"/>
    </source>
</evidence>
<reference evidence="9 10" key="1">
    <citation type="submission" date="2019-02" db="EMBL/GenBank/DDBJ databases">
        <title>Prokaryotic population dynamics and viral predation in marine succession experiment using metagenomics: the confinement effect.</title>
        <authorList>
            <person name="Haro-Moreno J.M."/>
            <person name="Rodriguez-Valera F."/>
            <person name="Lopez-Perez M."/>
        </authorList>
    </citation>
    <scope>NUCLEOTIDE SEQUENCE [LARGE SCALE GENOMIC DNA]</scope>
    <source>
        <strain evidence="9">MED-G160</strain>
    </source>
</reference>
<name>A0A520N4E5_9GAMM</name>
<evidence type="ECO:0000256" key="5">
    <source>
        <dbReference type="ARBA" id="ARBA00022801"/>
    </source>
</evidence>
<comment type="function">
    <text evidence="7">Thiolesterase that catalyzes the hydrolysis of S-D-lactoyl-glutathione to form glutathione and D-lactic acid.</text>
</comment>
<dbReference type="InterPro" id="IPR035680">
    <property type="entry name" value="Clx_II_MBL"/>
</dbReference>
<sequence length="253" mass="28939">MLSVEPIKAYTDNYIWLVSTNEGSIVVDPGESTEILNLIDTNEIDLKGVLITHHHYDHTNGLLDLTNKMNLEVYGPEKIEGINNIVNESDKFSLIGINFEVIEIPGHTLDHLAFYSSNNEDPILFCGDTLFAGGCGRVFEGTFEQMFMSLKKISKYPKETKVFCGHEYTLSNLKFALEVDKDNKDLENEYNNIEKLISSDVPSLPTNLNKELKLNPFLRCHDIDIKNKVIEKFDIIDDELQIFTALRKWKDNF</sequence>
<dbReference type="PANTHER" id="PTHR43705">
    <property type="entry name" value="HYDROXYACYLGLUTATHIONE HYDROLASE"/>
    <property type="match status" value="1"/>
</dbReference>
<feature type="binding site" evidence="7">
    <location>
        <position position="53"/>
    </location>
    <ligand>
        <name>Zn(2+)</name>
        <dbReference type="ChEBI" id="CHEBI:29105"/>
        <label>1</label>
    </ligand>
</feature>
<dbReference type="Pfam" id="PF00753">
    <property type="entry name" value="Lactamase_B"/>
    <property type="match status" value="2"/>
</dbReference>
<protein>
    <recommendedName>
        <fullName evidence="7">Hydroxyacylglutathione hydrolase</fullName>
        <ecNumber evidence="7">3.1.2.6</ecNumber>
    </recommendedName>
    <alternativeName>
        <fullName evidence="7">Glyoxalase II</fullName>
        <shortName evidence="7">Glx II</shortName>
    </alternativeName>
</protein>
<dbReference type="Gene3D" id="3.60.15.10">
    <property type="entry name" value="Ribonuclease Z/Hydroxyacylglutathione hydrolase-like"/>
    <property type="match status" value="1"/>
</dbReference>
<organism evidence="9 10">
    <name type="scientific">SAR86 cluster bacterium</name>
    <dbReference type="NCBI Taxonomy" id="2030880"/>
    <lineage>
        <taxon>Bacteria</taxon>
        <taxon>Pseudomonadati</taxon>
        <taxon>Pseudomonadota</taxon>
        <taxon>Gammaproteobacteria</taxon>
        <taxon>SAR86 cluster</taxon>
    </lineage>
</organism>
<dbReference type="InterPro" id="IPR017782">
    <property type="entry name" value="Hydroxyacylglutathione_Hdrlase"/>
</dbReference>
<comment type="subunit">
    <text evidence="7">Monomer.</text>
</comment>
<comment type="catalytic activity">
    <reaction evidence="1 7">
        <text>an S-(2-hydroxyacyl)glutathione + H2O = a 2-hydroxy carboxylate + glutathione + H(+)</text>
        <dbReference type="Rhea" id="RHEA:21864"/>
        <dbReference type="ChEBI" id="CHEBI:15377"/>
        <dbReference type="ChEBI" id="CHEBI:15378"/>
        <dbReference type="ChEBI" id="CHEBI:57925"/>
        <dbReference type="ChEBI" id="CHEBI:58896"/>
        <dbReference type="ChEBI" id="CHEBI:71261"/>
        <dbReference type="EC" id="3.1.2.6"/>
    </reaction>
</comment>
<dbReference type="GO" id="GO:0046872">
    <property type="term" value="F:metal ion binding"/>
    <property type="evidence" value="ECO:0007669"/>
    <property type="project" value="UniProtKB-KW"/>
</dbReference>
<evidence type="ECO:0000256" key="6">
    <source>
        <dbReference type="ARBA" id="ARBA00022833"/>
    </source>
</evidence>
<feature type="binding site" evidence="7">
    <location>
        <position position="58"/>
    </location>
    <ligand>
        <name>Zn(2+)</name>
        <dbReference type="ChEBI" id="CHEBI:29105"/>
        <label>2</label>
    </ligand>
</feature>
<evidence type="ECO:0000259" key="8">
    <source>
        <dbReference type="SMART" id="SM00849"/>
    </source>
</evidence>
<dbReference type="InterPro" id="IPR050110">
    <property type="entry name" value="Glyoxalase_II_hydrolase"/>
</dbReference>
<dbReference type="GO" id="GO:0019243">
    <property type="term" value="P:methylglyoxal catabolic process to D-lactate via S-lactoyl-glutathione"/>
    <property type="evidence" value="ECO:0007669"/>
    <property type="project" value="UniProtKB-UniRule"/>
</dbReference>
<dbReference type="Pfam" id="PF16123">
    <property type="entry name" value="HAGH_C"/>
    <property type="match status" value="1"/>
</dbReference>
<evidence type="ECO:0000313" key="10">
    <source>
        <dbReference type="Proteomes" id="UP000318710"/>
    </source>
</evidence>
<feature type="binding site" evidence="7">
    <location>
        <position position="128"/>
    </location>
    <ligand>
        <name>Zn(2+)</name>
        <dbReference type="ChEBI" id="CHEBI:29105"/>
        <label>2</label>
    </ligand>
</feature>
<accession>A0A520N4E5</accession>
<feature type="binding site" evidence="7">
    <location>
        <position position="166"/>
    </location>
    <ligand>
        <name>Zn(2+)</name>
        <dbReference type="ChEBI" id="CHEBI:29105"/>
        <label>2</label>
    </ligand>
</feature>
<dbReference type="Proteomes" id="UP000318710">
    <property type="component" value="Unassembled WGS sequence"/>
</dbReference>
<comment type="cofactor">
    <cofactor evidence="7">
        <name>Zn(2+)</name>
        <dbReference type="ChEBI" id="CHEBI:29105"/>
    </cofactor>
    <text evidence="7">Binds 2 Zn(2+) ions per subunit.</text>
</comment>
<feature type="binding site" evidence="7">
    <location>
        <position position="107"/>
    </location>
    <ligand>
        <name>Zn(2+)</name>
        <dbReference type="ChEBI" id="CHEBI:29105"/>
        <label>1</label>
    </ligand>
</feature>
<feature type="binding site" evidence="7">
    <location>
        <position position="57"/>
    </location>
    <ligand>
        <name>Zn(2+)</name>
        <dbReference type="ChEBI" id="CHEBI:29105"/>
        <label>2</label>
    </ligand>
</feature>
<dbReference type="EMBL" id="SHBF01000003">
    <property type="protein sequence ID" value="RZO28364.1"/>
    <property type="molecule type" value="Genomic_DNA"/>
</dbReference>
<keyword evidence="6 7" id="KW-0862">Zinc</keyword>
<dbReference type="InterPro" id="IPR001279">
    <property type="entry name" value="Metallo-B-lactamas"/>
</dbReference>
<dbReference type="InterPro" id="IPR036866">
    <property type="entry name" value="RibonucZ/Hydroxyglut_hydro"/>
</dbReference>
<gene>
    <name evidence="7 9" type="primary">gloB</name>
    <name evidence="9" type="ORF">EVA93_01090</name>
</gene>
<comment type="similarity">
    <text evidence="3 7">Belongs to the metallo-beta-lactamase superfamily. Glyoxalase II family.</text>
</comment>
<dbReference type="PIRSF" id="PIRSF005457">
    <property type="entry name" value="Glx"/>
    <property type="match status" value="1"/>
</dbReference>
<dbReference type="HAMAP" id="MF_01374">
    <property type="entry name" value="Glyoxalase_2"/>
    <property type="match status" value="1"/>
</dbReference>
<comment type="pathway">
    <text evidence="2 7">Secondary metabolite metabolism; methylglyoxal degradation; (R)-lactate from methylglyoxal: step 2/2.</text>
</comment>